<feature type="domain" description="ComEC/Rec2-related protein" evidence="7">
    <location>
        <begin position="234"/>
        <end position="500"/>
    </location>
</feature>
<comment type="subcellular location">
    <subcellularLocation>
        <location evidence="1">Cell membrane</location>
        <topology evidence="1">Multi-pass membrane protein</topology>
    </subcellularLocation>
</comment>
<evidence type="ECO:0000259" key="7">
    <source>
        <dbReference type="Pfam" id="PF03772"/>
    </source>
</evidence>
<accession>A0A2U1JG33</accession>
<dbReference type="Pfam" id="PF03772">
    <property type="entry name" value="Competence"/>
    <property type="match status" value="1"/>
</dbReference>
<reference evidence="9 10" key="1">
    <citation type="submission" date="2018-04" db="EMBL/GenBank/DDBJ databases">
        <title>Flavobacterium sp. nov., isolated from glacier ice.</title>
        <authorList>
            <person name="Liu Q."/>
            <person name="Xin Y.-H."/>
        </authorList>
    </citation>
    <scope>NUCLEOTIDE SEQUENCE [LARGE SCALE GENOMIC DNA]</scope>
    <source>
        <strain evidence="9 10">RB1R5</strain>
    </source>
</reference>
<keyword evidence="4 6" id="KW-1133">Transmembrane helix</keyword>
<feature type="transmembrane region" description="Helical" evidence="6">
    <location>
        <begin position="31"/>
        <end position="49"/>
    </location>
</feature>
<sequence length="674" mass="77741">MKVMQFPLAKITIGFVLGIMLSFYEKPNPETAFLLLIVSFIAFWATYFFSKKDFTQKIYFGTTLYTLSFLIGVTTQVTHTDYFKKNNYIHLVTESEKDHLVEVVLREKLKSTSFSDRYIAIVKRLDNKERTGKILINFYRSPVNTKLKIGTNIQIKGAIIKHKPINNPDQFDYGNYLIQKSIFAQMYVDAYDIKISSKIDTDFWFYSDWLRNRILTNLKESGFANDELHVVAALILGQQQDISPEILHDYQFAGAIHILSVSGLHIGFIVLFINFLLKPLPKNKFGSYLKLSIILFSLWGFAFLAGLSPSVVRSVTMFSFVAVGMHLKRKTNVYHTLLASIFFILLFQPSFLFDVGFQLSYVALFFILWLQPLLSGIWTPKNKIQSYFWDILTVSFAAQIGAFPLSIYYFHQFPGLFFITNLIILPGLGIIMALGVFLMVLAALGYIPLVLSKMLEWSIYILNKTINWVASFERFIIQDIPFNLYMLISLYLMITAVIIWFKKPNPSKMMAVLVTVLLFQVSYFGTIWNTQNQKELIVFNVKKSTLIGERTGNDVTLFSKDYVVKNTVIKSYLVANFSAVEKQKPLQNVIYFNRKKILIIDSLGIYSNTIKPNIMVITQSPKINLERLFQKNRPEMVVADASNYKTYIKIWKATCYKEKIPFHATGEKGFYKLQ</sequence>
<dbReference type="InterPro" id="IPR052159">
    <property type="entry name" value="Competence_DNA_uptake"/>
</dbReference>
<evidence type="ECO:0000313" key="10">
    <source>
        <dbReference type="Proteomes" id="UP000245449"/>
    </source>
</evidence>
<dbReference type="Proteomes" id="UP000245449">
    <property type="component" value="Unassembled WGS sequence"/>
</dbReference>
<comment type="caution">
    <text evidence="9">The sequence shown here is derived from an EMBL/GenBank/DDBJ whole genome shotgun (WGS) entry which is preliminary data.</text>
</comment>
<dbReference type="Pfam" id="PF13567">
    <property type="entry name" value="DUF4131"/>
    <property type="match status" value="1"/>
</dbReference>
<feature type="transmembrane region" description="Helical" evidence="6">
    <location>
        <begin position="58"/>
        <end position="77"/>
    </location>
</feature>
<feature type="transmembrane region" description="Helical" evidence="6">
    <location>
        <begin position="288"/>
        <end position="305"/>
    </location>
</feature>
<feature type="transmembrane region" description="Helical" evidence="6">
    <location>
        <begin position="334"/>
        <end position="353"/>
    </location>
</feature>
<evidence type="ECO:0000256" key="6">
    <source>
        <dbReference type="SAM" id="Phobius"/>
    </source>
</evidence>
<evidence type="ECO:0000259" key="8">
    <source>
        <dbReference type="Pfam" id="PF13567"/>
    </source>
</evidence>
<feature type="transmembrane region" description="Helical" evidence="6">
    <location>
        <begin position="359"/>
        <end position="379"/>
    </location>
</feature>
<dbReference type="InterPro" id="IPR004477">
    <property type="entry name" value="ComEC_N"/>
</dbReference>
<keyword evidence="5 6" id="KW-0472">Membrane</keyword>
<keyword evidence="2" id="KW-1003">Cell membrane</keyword>
<evidence type="ECO:0000256" key="4">
    <source>
        <dbReference type="ARBA" id="ARBA00022989"/>
    </source>
</evidence>
<evidence type="ECO:0000313" key="9">
    <source>
        <dbReference type="EMBL" id="PWA04106.1"/>
    </source>
</evidence>
<keyword evidence="3 6" id="KW-0812">Transmembrane</keyword>
<evidence type="ECO:0000256" key="5">
    <source>
        <dbReference type="ARBA" id="ARBA00023136"/>
    </source>
</evidence>
<feature type="transmembrane region" description="Helical" evidence="6">
    <location>
        <begin position="252"/>
        <end position="276"/>
    </location>
</feature>
<dbReference type="PANTHER" id="PTHR30619">
    <property type="entry name" value="DNA INTERNALIZATION/COMPETENCE PROTEIN COMEC/REC2"/>
    <property type="match status" value="1"/>
</dbReference>
<feature type="transmembrane region" description="Helical" evidence="6">
    <location>
        <begin position="7"/>
        <end position="25"/>
    </location>
</feature>
<dbReference type="InterPro" id="IPR025405">
    <property type="entry name" value="DUF4131"/>
</dbReference>
<evidence type="ECO:0000256" key="3">
    <source>
        <dbReference type="ARBA" id="ARBA00022692"/>
    </source>
</evidence>
<evidence type="ECO:0000256" key="1">
    <source>
        <dbReference type="ARBA" id="ARBA00004651"/>
    </source>
</evidence>
<dbReference type="OrthoDB" id="9761531at2"/>
<feature type="domain" description="DUF4131" evidence="8">
    <location>
        <begin position="32"/>
        <end position="190"/>
    </location>
</feature>
<protein>
    <submittedName>
        <fullName evidence="9">Competence protein ComEC</fullName>
    </submittedName>
</protein>
<organism evidence="9 10">
    <name type="scientific">Flavobacterium psychrotolerans</name>
    <dbReference type="NCBI Taxonomy" id="2169410"/>
    <lineage>
        <taxon>Bacteria</taxon>
        <taxon>Pseudomonadati</taxon>
        <taxon>Bacteroidota</taxon>
        <taxon>Flavobacteriia</taxon>
        <taxon>Flavobacteriales</taxon>
        <taxon>Flavobacteriaceae</taxon>
        <taxon>Flavobacterium</taxon>
    </lineage>
</organism>
<feature type="transmembrane region" description="Helical" evidence="6">
    <location>
        <begin position="416"/>
        <end position="447"/>
    </location>
</feature>
<feature type="transmembrane region" description="Helical" evidence="6">
    <location>
        <begin position="507"/>
        <end position="528"/>
    </location>
</feature>
<keyword evidence="10" id="KW-1185">Reference proteome</keyword>
<dbReference type="EMBL" id="QCZI01000019">
    <property type="protein sequence ID" value="PWA04106.1"/>
    <property type="molecule type" value="Genomic_DNA"/>
</dbReference>
<evidence type="ECO:0000256" key="2">
    <source>
        <dbReference type="ARBA" id="ARBA00022475"/>
    </source>
</evidence>
<feature type="transmembrane region" description="Helical" evidence="6">
    <location>
        <begin position="391"/>
        <end position="410"/>
    </location>
</feature>
<gene>
    <name evidence="9" type="ORF">DB895_12540</name>
</gene>
<dbReference type="AlphaFoldDB" id="A0A2U1JG33"/>
<dbReference type="PANTHER" id="PTHR30619:SF1">
    <property type="entry name" value="RECOMBINATION PROTEIN 2"/>
    <property type="match status" value="1"/>
</dbReference>
<dbReference type="GO" id="GO:0005886">
    <property type="term" value="C:plasma membrane"/>
    <property type="evidence" value="ECO:0007669"/>
    <property type="project" value="UniProtKB-SubCell"/>
</dbReference>
<name>A0A2U1JG33_9FLAO</name>
<dbReference type="NCBIfam" id="TIGR00360">
    <property type="entry name" value="ComEC_N-term"/>
    <property type="match status" value="1"/>
</dbReference>
<feature type="transmembrane region" description="Helical" evidence="6">
    <location>
        <begin position="482"/>
        <end position="501"/>
    </location>
</feature>
<proteinExistence type="predicted"/>